<feature type="transmembrane region" description="Helical" evidence="1">
    <location>
        <begin position="58"/>
        <end position="76"/>
    </location>
</feature>
<gene>
    <name evidence="3" type="ORF">SAMN05444411_102217</name>
</gene>
<reference evidence="3 4" key="1">
    <citation type="submission" date="2016-10" db="EMBL/GenBank/DDBJ databases">
        <authorList>
            <person name="de Groot N.N."/>
        </authorList>
    </citation>
    <scope>NUCLEOTIDE SEQUENCE [LARGE SCALE GENOMIC DNA]</scope>
    <source>
        <strain evidence="3 4">DSM 24956</strain>
    </source>
</reference>
<evidence type="ECO:0000259" key="2">
    <source>
        <dbReference type="Pfam" id="PF26604"/>
    </source>
</evidence>
<feature type="transmembrane region" description="Helical" evidence="1">
    <location>
        <begin position="6"/>
        <end position="24"/>
    </location>
</feature>
<feature type="domain" description="CBU-0592-like" evidence="2">
    <location>
        <begin position="5"/>
        <end position="77"/>
    </location>
</feature>
<dbReference type="Pfam" id="PF26604">
    <property type="entry name" value="CBU_0592"/>
    <property type="match status" value="1"/>
</dbReference>
<keyword evidence="4" id="KW-1185">Reference proteome</keyword>
<keyword evidence="1" id="KW-0812">Transmembrane</keyword>
<protein>
    <recommendedName>
        <fullName evidence="2">CBU-0592-like domain-containing protein</fullName>
    </recommendedName>
</protein>
<sequence length="80" mass="8919">MNTTDWLGFIGVFLILLAYVLNVTNKLTTTSVWFILLNLIGASIACLASVLIKYMPFVLLEGIWASISLYSLINHLRATK</sequence>
<evidence type="ECO:0000256" key="1">
    <source>
        <dbReference type="SAM" id="Phobius"/>
    </source>
</evidence>
<dbReference type="EMBL" id="FNNJ01000002">
    <property type="protein sequence ID" value="SDW80795.1"/>
    <property type="molecule type" value="Genomic_DNA"/>
</dbReference>
<feature type="transmembrane region" description="Helical" evidence="1">
    <location>
        <begin position="31"/>
        <end position="52"/>
    </location>
</feature>
<proteinExistence type="predicted"/>
<dbReference type="Proteomes" id="UP000199595">
    <property type="component" value="Unassembled WGS sequence"/>
</dbReference>
<dbReference type="AlphaFoldDB" id="A0A1H2WJP8"/>
<evidence type="ECO:0000313" key="4">
    <source>
        <dbReference type="Proteomes" id="UP000199595"/>
    </source>
</evidence>
<dbReference type="RefSeq" id="WP_090120992.1">
    <property type="nucleotide sequence ID" value="NZ_FNNJ01000002.1"/>
</dbReference>
<accession>A0A1H2WJP8</accession>
<evidence type="ECO:0000313" key="3">
    <source>
        <dbReference type="EMBL" id="SDW80795.1"/>
    </source>
</evidence>
<name>A0A1H2WJP8_9FLAO</name>
<dbReference type="OrthoDB" id="798534at2"/>
<organism evidence="3 4">
    <name type="scientific">Lutibacter oricola</name>
    <dbReference type="NCBI Taxonomy" id="762486"/>
    <lineage>
        <taxon>Bacteria</taxon>
        <taxon>Pseudomonadati</taxon>
        <taxon>Bacteroidota</taxon>
        <taxon>Flavobacteriia</taxon>
        <taxon>Flavobacteriales</taxon>
        <taxon>Flavobacteriaceae</taxon>
        <taxon>Lutibacter</taxon>
    </lineage>
</organism>
<dbReference type="InterPro" id="IPR058058">
    <property type="entry name" value="CBU_0592-like"/>
</dbReference>
<keyword evidence="1" id="KW-0472">Membrane</keyword>
<dbReference type="NCBIfam" id="NF047864">
    <property type="entry name" value="CBU_0592_membra"/>
    <property type="match status" value="1"/>
</dbReference>
<keyword evidence="1" id="KW-1133">Transmembrane helix</keyword>
<dbReference type="STRING" id="762486.SAMN05444411_102217"/>